<evidence type="ECO:0000313" key="9">
    <source>
        <dbReference type="EMBL" id="RBQ23858.1"/>
    </source>
</evidence>
<evidence type="ECO:0000256" key="5">
    <source>
        <dbReference type="ARBA" id="ARBA00022679"/>
    </source>
</evidence>
<evidence type="ECO:0000256" key="4">
    <source>
        <dbReference type="ARBA" id="ARBA00022552"/>
    </source>
</evidence>
<reference evidence="9 10" key="1">
    <citation type="submission" date="2018-06" db="EMBL/GenBank/DDBJ databases">
        <title>Genomic insight into two independent archaeal endosymbiosis events.</title>
        <authorList>
            <person name="Lind A.E."/>
            <person name="Lewis W.H."/>
            <person name="Spang A."/>
            <person name="Guy L."/>
            <person name="Embley M.T."/>
            <person name="Ettema T.J.G."/>
        </authorList>
    </citation>
    <scope>NUCLEOTIDE SEQUENCE [LARGE SCALE GENOMIC DNA]</scope>
    <source>
        <strain evidence="9">NOE</strain>
    </source>
</reference>
<proteinExistence type="inferred from homology"/>
<dbReference type="PANTHER" id="PTHR20426:SF0">
    <property type="entry name" value="18S RRNA AMINOCARBOXYPROPYLTRANSFERASE"/>
    <property type="match status" value="1"/>
</dbReference>
<comment type="catalytic activity">
    <reaction evidence="7">
        <text>an N(1)-methylpseudouridine in rRNA + S-adenosyl-L-methionine = N(1)-methyl-N(3)-[(3S)-3-amino-3-carboxypropyl]pseudouridine in rRNA + S-methyl-5'-thioadenosine + H(+)</text>
        <dbReference type="Rhea" id="RHEA:63296"/>
        <dbReference type="Rhea" id="RHEA-COMP:11634"/>
        <dbReference type="Rhea" id="RHEA-COMP:16310"/>
        <dbReference type="ChEBI" id="CHEBI:15378"/>
        <dbReference type="ChEBI" id="CHEBI:17509"/>
        <dbReference type="ChEBI" id="CHEBI:59789"/>
        <dbReference type="ChEBI" id="CHEBI:74890"/>
        <dbReference type="ChEBI" id="CHEBI:146234"/>
        <dbReference type="EC" id="2.5.1.157"/>
    </reaction>
</comment>
<comment type="caution">
    <text evidence="7">Lacks conserved residue(s) required for the propagation of feature annotation.</text>
</comment>
<dbReference type="AlphaFoldDB" id="A0A366MC88"/>
<sequence length="172" mass="19422">MKITVFHANECDKKKCTAFKMEKQNNCRIIYNLNQIPSGAVILNPFAKKSVSFEDEELVKRKGVVGLDCSWNKVSSSSKFFSLTKYHRSLPFLIATSPVNYGKPCKLSTAEAIAATLYITGFKDEAKNIMNGFKWGHTVIGLNFELLEAYSNVKTSSEVIDIQNDFLKQYED</sequence>
<evidence type="ECO:0000256" key="6">
    <source>
        <dbReference type="ARBA" id="ARBA00022691"/>
    </source>
</evidence>
<evidence type="ECO:0000256" key="3">
    <source>
        <dbReference type="ARBA" id="ARBA00022517"/>
    </source>
</evidence>
<name>A0A366MC88_9EURY</name>
<dbReference type="Pfam" id="PF04034">
    <property type="entry name" value="Ribo_biogen_C"/>
    <property type="match status" value="1"/>
</dbReference>
<dbReference type="Proteomes" id="UP000253099">
    <property type="component" value="Unassembled WGS sequence"/>
</dbReference>
<dbReference type="InterPro" id="IPR022968">
    <property type="entry name" value="Tsr3-like"/>
</dbReference>
<keyword evidence="2 7" id="KW-0963">Cytoplasm</keyword>
<protein>
    <recommendedName>
        <fullName evidence="1 7">16S rRNA aminocarboxypropyltransferase</fullName>
        <ecNumber evidence="7">2.5.1.157</ecNumber>
    </recommendedName>
</protein>
<dbReference type="InterPro" id="IPR007177">
    <property type="entry name" value="Tsr3_C"/>
</dbReference>
<dbReference type="GO" id="GO:0106388">
    <property type="term" value="F:rRNA small subunit aminocarboxypropyltransferase activity"/>
    <property type="evidence" value="ECO:0007669"/>
    <property type="project" value="UniProtKB-EC"/>
</dbReference>
<comment type="caution">
    <text evidence="9">The sequence shown here is derived from an EMBL/GenBank/DDBJ whole genome shotgun (WGS) entry which is preliminary data.</text>
</comment>
<keyword evidence="4 7" id="KW-0698">rRNA processing</keyword>
<evidence type="ECO:0000256" key="2">
    <source>
        <dbReference type="ARBA" id="ARBA00022490"/>
    </source>
</evidence>
<feature type="domain" description="16S/18S rRNA aminocarboxypropyltransferase Tsr3 C-terminal" evidence="8">
    <location>
        <begin position="41"/>
        <end position="167"/>
    </location>
</feature>
<dbReference type="NCBIfam" id="NF002621">
    <property type="entry name" value="PRK02287.1"/>
    <property type="match status" value="1"/>
</dbReference>
<dbReference type="GO" id="GO:1904047">
    <property type="term" value="F:S-adenosyl-L-methionine binding"/>
    <property type="evidence" value="ECO:0007669"/>
    <property type="project" value="UniProtKB-UniRule"/>
</dbReference>
<keyword evidence="5 7" id="KW-0808">Transferase</keyword>
<dbReference type="EMBL" id="NIZT01000017">
    <property type="protein sequence ID" value="RBQ23858.1"/>
    <property type="molecule type" value="Genomic_DNA"/>
</dbReference>
<feature type="binding site" evidence="7">
    <location>
        <position position="109"/>
    </location>
    <ligand>
        <name>S-adenosyl-L-methionine</name>
        <dbReference type="ChEBI" id="CHEBI:59789"/>
    </ligand>
</feature>
<feature type="binding site" evidence="7">
    <location>
        <position position="17"/>
    </location>
    <ligand>
        <name>S-adenosyl-L-methionine</name>
        <dbReference type="ChEBI" id="CHEBI:59789"/>
    </ligand>
</feature>
<gene>
    <name evidence="9" type="ORF">ALNOE001_06500</name>
</gene>
<evidence type="ECO:0000256" key="7">
    <source>
        <dbReference type="HAMAP-Rule" id="MF_01116"/>
    </source>
</evidence>
<evidence type="ECO:0000313" key="10">
    <source>
        <dbReference type="Proteomes" id="UP000253099"/>
    </source>
</evidence>
<feature type="binding site" evidence="7">
    <location>
        <position position="67"/>
    </location>
    <ligand>
        <name>S-adenosyl-L-methionine</name>
        <dbReference type="ChEBI" id="CHEBI:59789"/>
    </ligand>
</feature>
<feature type="binding site" evidence="7">
    <location>
        <position position="90"/>
    </location>
    <ligand>
        <name>S-adenosyl-L-methionine</name>
        <dbReference type="ChEBI" id="CHEBI:59789"/>
    </ligand>
</feature>
<keyword evidence="10" id="KW-1185">Reference proteome</keyword>
<evidence type="ECO:0000259" key="8">
    <source>
        <dbReference type="Pfam" id="PF04034"/>
    </source>
</evidence>
<dbReference type="PANTHER" id="PTHR20426">
    <property type="entry name" value="RIBOSOME BIOGENESIS PROTEIN TSR3 HOMOLOG"/>
    <property type="match status" value="1"/>
</dbReference>
<organism evidence="9 10">
    <name type="scientific">Candidatus Methanobinarius endosymbioticus</name>
    <dbReference type="NCBI Taxonomy" id="2006182"/>
    <lineage>
        <taxon>Archaea</taxon>
        <taxon>Methanobacteriati</taxon>
        <taxon>Methanobacteriota</taxon>
        <taxon>Methanomada group</taxon>
        <taxon>Methanobacteria</taxon>
        <taxon>Methanobacteriales</taxon>
        <taxon>Methanobacteriaceae</taxon>
        <taxon>Candidatus Methanobinarius</taxon>
    </lineage>
</organism>
<comment type="similarity">
    <text evidence="7">Belongs to the TDD superfamily. TSR3 family.</text>
</comment>
<comment type="function">
    <text evidence="7">Aminocarboxypropyltransferase that catalyzes the aminocarboxypropyl transfer on pseudouridine corresponding to position 914 in M.jannaschii 16S rRNA. It constitutes the last step in biosynthesis of the hypermodified N1-methyl-N3-(3-amino-3-carboxypropyl) pseudouridine (m1acp3-Psi).</text>
</comment>
<dbReference type="GO" id="GO:0005737">
    <property type="term" value="C:cytoplasm"/>
    <property type="evidence" value="ECO:0007669"/>
    <property type="project" value="UniProtKB-SubCell"/>
</dbReference>
<keyword evidence="6 7" id="KW-0949">S-adenosyl-L-methionine</keyword>
<evidence type="ECO:0000256" key="1">
    <source>
        <dbReference type="ARBA" id="ARBA00014114"/>
    </source>
</evidence>
<dbReference type="GO" id="GO:0000455">
    <property type="term" value="P:enzyme-directed rRNA pseudouridine synthesis"/>
    <property type="evidence" value="ECO:0007669"/>
    <property type="project" value="UniProtKB-UniRule"/>
</dbReference>
<comment type="subcellular location">
    <subcellularLocation>
        <location evidence="7">Cytoplasm</location>
    </subcellularLocation>
</comment>
<accession>A0A366MC88</accession>
<keyword evidence="3 7" id="KW-0690">Ribosome biogenesis</keyword>
<dbReference type="EC" id="2.5.1.157" evidence="7"/>
<dbReference type="HAMAP" id="MF_01116">
    <property type="entry name" value="TSR3"/>
    <property type="match status" value="1"/>
</dbReference>